<reference evidence="5" key="1">
    <citation type="submission" date="2023-01" db="EMBL/GenBank/DDBJ databases">
        <title>The genome sequence of Kordiimonadaceae bacterium 6D33.</title>
        <authorList>
            <person name="Liu Y."/>
        </authorList>
    </citation>
    <scope>NUCLEOTIDE SEQUENCE</scope>
    <source>
        <strain evidence="5">6D33</strain>
    </source>
</reference>
<dbReference type="SMART" id="SM00354">
    <property type="entry name" value="HTH_LACI"/>
    <property type="match status" value="1"/>
</dbReference>
<evidence type="ECO:0000313" key="5">
    <source>
        <dbReference type="EMBL" id="WCL53478.1"/>
    </source>
</evidence>
<dbReference type="GO" id="GO:0000976">
    <property type="term" value="F:transcription cis-regulatory region binding"/>
    <property type="evidence" value="ECO:0007669"/>
    <property type="project" value="TreeGrafter"/>
</dbReference>
<protein>
    <submittedName>
        <fullName evidence="5">LacI family DNA-binding transcriptional regulator</fullName>
    </submittedName>
</protein>
<dbReference type="PANTHER" id="PTHR30146:SF109">
    <property type="entry name" value="HTH-TYPE TRANSCRIPTIONAL REGULATOR GALS"/>
    <property type="match status" value="1"/>
</dbReference>
<evidence type="ECO:0000256" key="1">
    <source>
        <dbReference type="ARBA" id="ARBA00023015"/>
    </source>
</evidence>
<evidence type="ECO:0000256" key="2">
    <source>
        <dbReference type="ARBA" id="ARBA00023125"/>
    </source>
</evidence>
<keyword evidence="1" id="KW-0805">Transcription regulation</keyword>
<dbReference type="PROSITE" id="PS50932">
    <property type="entry name" value="HTH_LACI_2"/>
    <property type="match status" value="1"/>
</dbReference>
<dbReference type="PROSITE" id="PS00356">
    <property type="entry name" value="HTH_LACI_1"/>
    <property type="match status" value="1"/>
</dbReference>
<dbReference type="KEGG" id="gso:PH603_13115"/>
<dbReference type="AlphaFoldDB" id="A0AAE9XU29"/>
<dbReference type="GO" id="GO:0003700">
    <property type="term" value="F:DNA-binding transcription factor activity"/>
    <property type="evidence" value="ECO:0007669"/>
    <property type="project" value="TreeGrafter"/>
</dbReference>
<dbReference type="PANTHER" id="PTHR30146">
    <property type="entry name" value="LACI-RELATED TRANSCRIPTIONAL REPRESSOR"/>
    <property type="match status" value="1"/>
</dbReference>
<dbReference type="Pfam" id="PF00356">
    <property type="entry name" value="LacI"/>
    <property type="match status" value="1"/>
</dbReference>
<sequence>MATIRDVASLAGVSRATVTRALQEPDKVSPARLSRVKEAIRVLGYRPNMLSQTFRKNQARTIVVLAPNLANPFFSKVIAGIVAAADERDFRVLVGATDGSVSKEFDFVRMVESRLADGIIQMNPFTLSERNAVLPHQHVPAVSVAGVPGTPYSCVRIDNRAAAKECILHLAASGHQKIGIVTGPTHNSNTMVRLEGVKAGLEEAGLSYNPNLVREGDFRMLSGLQATESLMQDGPDPKPTAIFCMNDEMALGAIRALHTLNLRVPEDVSIVGFDSLDFSAFFMPPLTTVEQPGYDMGVSSANILADIIEGVSAGQESHDVVLPYRFIIRQSTAPVRVD</sequence>
<dbReference type="InterPro" id="IPR028082">
    <property type="entry name" value="Peripla_BP_I"/>
</dbReference>
<dbReference type="CDD" id="cd06284">
    <property type="entry name" value="PBP1_LacI-like"/>
    <property type="match status" value="1"/>
</dbReference>
<keyword evidence="3" id="KW-0804">Transcription</keyword>
<dbReference type="CDD" id="cd01392">
    <property type="entry name" value="HTH_LacI"/>
    <property type="match status" value="1"/>
</dbReference>
<dbReference type="InterPro" id="IPR000843">
    <property type="entry name" value="HTH_LacI"/>
</dbReference>
<name>A0AAE9XU29_9PROT</name>
<organism evidence="5 6">
    <name type="scientific">Gimibacter soli</name>
    <dbReference type="NCBI Taxonomy" id="3024400"/>
    <lineage>
        <taxon>Bacteria</taxon>
        <taxon>Pseudomonadati</taxon>
        <taxon>Pseudomonadota</taxon>
        <taxon>Alphaproteobacteria</taxon>
        <taxon>Kordiimonadales</taxon>
        <taxon>Temperatibacteraceae</taxon>
        <taxon>Gimibacter</taxon>
    </lineage>
</organism>
<evidence type="ECO:0000256" key="3">
    <source>
        <dbReference type="ARBA" id="ARBA00023163"/>
    </source>
</evidence>
<evidence type="ECO:0000259" key="4">
    <source>
        <dbReference type="PROSITE" id="PS50932"/>
    </source>
</evidence>
<proteinExistence type="predicted"/>
<keyword evidence="2 5" id="KW-0238">DNA-binding</keyword>
<feature type="domain" description="HTH lacI-type" evidence="4">
    <location>
        <begin position="2"/>
        <end position="56"/>
    </location>
</feature>
<keyword evidence="6" id="KW-1185">Reference proteome</keyword>
<gene>
    <name evidence="5" type="ORF">PH603_13115</name>
</gene>
<dbReference type="InterPro" id="IPR046335">
    <property type="entry name" value="LacI/GalR-like_sensor"/>
</dbReference>
<dbReference type="EMBL" id="CP116805">
    <property type="protein sequence ID" value="WCL53478.1"/>
    <property type="molecule type" value="Genomic_DNA"/>
</dbReference>
<evidence type="ECO:0000313" key="6">
    <source>
        <dbReference type="Proteomes" id="UP001217500"/>
    </source>
</evidence>
<dbReference type="Gene3D" id="1.10.260.40">
    <property type="entry name" value="lambda repressor-like DNA-binding domains"/>
    <property type="match status" value="1"/>
</dbReference>
<dbReference type="InterPro" id="IPR010982">
    <property type="entry name" value="Lambda_DNA-bd_dom_sf"/>
</dbReference>
<accession>A0AAE9XU29</accession>
<dbReference type="SUPFAM" id="SSF53822">
    <property type="entry name" value="Periplasmic binding protein-like I"/>
    <property type="match status" value="1"/>
</dbReference>
<dbReference type="Proteomes" id="UP001217500">
    <property type="component" value="Chromosome"/>
</dbReference>
<dbReference type="Pfam" id="PF13377">
    <property type="entry name" value="Peripla_BP_3"/>
    <property type="match status" value="1"/>
</dbReference>
<dbReference type="RefSeq" id="WP_289502990.1">
    <property type="nucleotide sequence ID" value="NZ_CP116805.1"/>
</dbReference>
<dbReference type="Gene3D" id="3.40.50.2300">
    <property type="match status" value="2"/>
</dbReference>
<dbReference type="SUPFAM" id="SSF47413">
    <property type="entry name" value="lambda repressor-like DNA-binding domains"/>
    <property type="match status" value="1"/>
</dbReference>